<evidence type="ECO:0000313" key="10">
    <source>
        <dbReference type="Proteomes" id="UP000653797"/>
    </source>
</evidence>
<dbReference type="GO" id="GO:0022857">
    <property type="term" value="F:transmembrane transporter activity"/>
    <property type="evidence" value="ECO:0007669"/>
    <property type="project" value="TreeGrafter"/>
</dbReference>
<dbReference type="InterPro" id="IPR050250">
    <property type="entry name" value="Macrolide_Exporter_MacB"/>
</dbReference>
<sequence>MLRNYLTISWRNLIRNRLYSLLNIGGLALGMACCLLIALYVYDEWSFDRFQAGYDQIYRLTEQQKQADGIFDVAVTPGPLAPALTKDFPEVAQTTRIGRWSGVLTKGRQAVEAQEMLIVDPSFFSLFSFPLVKGNANTVFRGPNEVIFSENMAERFFGTDWARKNVVGQLVQLNTQQTMKLVGIARNPPTRSHIQFDVLLPFEWLVVNDKWSQKWNSNNFHTYIQLRSDPADVSDIASTFGDKIKNRLKQYNGDKDTQLLLQPMSAIYLRSNFAFATDWGRRSDIAYVRIFVAVGLIVLLIAVINFINLATARASRRAKEVGVRKTVGAQRVSLVGQFLSESLLMTGLAILVALLLAELFLPLFNDIAGKTLQIPYQLPLFWLTLIGLTGVVSLLTGLYPAFFLSSFRPAIVLKGVFNVRQGRSFRQSLVVGQFVLSIVMLIGTAVIYRQLTYMQTAKLGFDKAQLLYVRLKGDLQSKAWQFKSQVEQLPGVALASGATSNLVDILNSGGIEWEGQASNDEFLITNMNIDPDFVSTTGMRMAAGRNFSARIPSDTSSKLGAYMINETAAKRMGWTPTTALGKRLKHWGQEGQIIGVLKDFHFRPLRVAIDPFLFRYQPTNPYFTLLVKTKPGTVSRTLSELTTIYKKLEPANPLSYGFVDQDLDAQYRSEQRVGRIILYFSALTILIACLGLFGLATFTAEQRTKEIGVRKVLGASVAGIVALLSKDFLKLVLIAILLASPIAWYAMDRWLQDFAYKIGLDWWVFVVAGLLAIGIALLTVSFQSIKAALVNPANSLRSE</sequence>
<keyword evidence="5 6" id="KW-0472">Membrane</keyword>
<evidence type="ECO:0000259" key="8">
    <source>
        <dbReference type="Pfam" id="PF12704"/>
    </source>
</evidence>
<dbReference type="InterPro" id="IPR003838">
    <property type="entry name" value="ABC3_permease_C"/>
</dbReference>
<organism evidence="9 10">
    <name type="scientific">Spirosoma validum</name>
    <dbReference type="NCBI Taxonomy" id="2771355"/>
    <lineage>
        <taxon>Bacteria</taxon>
        <taxon>Pseudomonadati</taxon>
        <taxon>Bacteroidota</taxon>
        <taxon>Cytophagia</taxon>
        <taxon>Cytophagales</taxon>
        <taxon>Cytophagaceae</taxon>
        <taxon>Spirosoma</taxon>
    </lineage>
</organism>
<name>A0A927B1I3_9BACT</name>
<feature type="transmembrane region" description="Helical" evidence="6">
    <location>
        <begin position="762"/>
        <end position="782"/>
    </location>
</feature>
<comment type="subcellular location">
    <subcellularLocation>
        <location evidence="1">Cell membrane</location>
        <topology evidence="1">Multi-pass membrane protein</topology>
    </subcellularLocation>
</comment>
<feature type="transmembrane region" description="Helical" evidence="6">
    <location>
        <begin position="380"/>
        <end position="405"/>
    </location>
</feature>
<feature type="transmembrane region" description="Helical" evidence="6">
    <location>
        <begin position="20"/>
        <end position="42"/>
    </location>
</feature>
<evidence type="ECO:0000313" key="9">
    <source>
        <dbReference type="EMBL" id="MBD2753646.1"/>
    </source>
</evidence>
<dbReference type="PROSITE" id="PS51257">
    <property type="entry name" value="PROKAR_LIPOPROTEIN"/>
    <property type="match status" value="1"/>
</dbReference>
<feature type="domain" description="ABC3 transporter permease C-terminal" evidence="7">
    <location>
        <begin position="680"/>
        <end position="788"/>
    </location>
</feature>
<protein>
    <submittedName>
        <fullName evidence="9">ABC transporter permease</fullName>
    </submittedName>
</protein>
<dbReference type="PANTHER" id="PTHR30572:SF18">
    <property type="entry name" value="ABC-TYPE MACROLIDE FAMILY EXPORT SYSTEM PERMEASE COMPONENT 2"/>
    <property type="match status" value="1"/>
</dbReference>
<evidence type="ECO:0000256" key="3">
    <source>
        <dbReference type="ARBA" id="ARBA00022692"/>
    </source>
</evidence>
<dbReference type="Pfam" id="PF02687">
    <property type="entry name" value="FtsX"/>
    <property type="match status" value="2"/>
</dbReference>
<keyword evidence="10" id="KW-1185">Reference proteome</keyword>
<dbReference type="Proteomes" id="UP000653797">
    <property type="component" value="Unassembled WGS sequence"/>
</dbReference>
<feature type="transmembrane region" description="Helical" evidence="6">
    <location>
        <begin position="343"/>
        <end position="368"/>
    </location>
</feature>
<evidence type="ECO:0000256" key="6">
    <source>
        <dbReference type="SAM" id="Phobius"/>
    </source>
</evidence>
<gene>
    <name evidence="9" type="ORF">IC230_12145</name>
</gene>
<evidence type="ECO:0000259" key="7">
    <source>
        <dbReference type="Pfam" id="PF02687"/>
    </source>
</evidence>
<dbReference type="InterPro" id="IPR025857">
    <property type="entry name" value="MacB_PCD"/>
</dbReference>
<keyword evidence="3 6" id="KW-0812">Transmembrane</keyword>
<evidence type="ECO:0000256" key="1">
    <source>
        <dbReference type="ARBA" id="ARBA00004651"/>
    </source>
</evidence>
<feature type="domain" description="MacB-like periplasmic core" evidence="8">
    <location>
        <begin position="435"/>
        <end position="635"/>
    </location>
</feature>
<feature type="domain" description="ABC3 transporter permease C-terminal" evidence="7">
    <location>
        <begin position="293"/>
        <end position="405"/>
    </location>
</feature>
<dbReference type="PANTHER" id="PTHR30572">
    <property type="entry name" value="MEMBRANE COMPONENT OF TRANSPORTER-RELATED"/>
    <property type="match status" value="1"/>
</dbReference>
<feature type="transmembrane region" description="Helical" evidence="6">
    <location>
        <begin position="425"/>
        <end position="448"/>
    </location>
</feature>
<dbReference type="GO" id="GO:0005886">
    <property type="term" value="C:plasma membrane"/>
    <property type="evidence" value="ECO:0007669"/>
    <property type="project" value="UniProtKB-SubCell"/>
</dbReference>
<feature type="transmembrane region" description="Helical" evidence="6">
    <location>
        <begin position="286"/>
        <end position="307"/>
    </location>
</feature>
<keyword evidence="4 6" id="KW-1133">Transmembrane helix</keyword>
<feature type="domain" description="MacB-like periplasmic core" evidence="8">
    <location>
        <begin position="20"/>
        <end position="228"/>
    </location>
</feature>
<dbReference type="EMBL" id="JACXAA010000003">
    <property type="protein sequence ID" value="MBD2753646.1"/>
    <property type="molecule type" value="Genomic_DNA"/>
</dbReference>
<evidence type="ECO:0000256" key="5">
    <source>
        <dbReference type="ARBA" id="ARBA00023136"/>
    </source>
</evidence>
<keyword evidence="2" id="KW-1003">Cell membrane</keyword>
<feature type="transmembrane region" description="Helical" evidence="6">
    <location>
        <begin position="676"/>
        <end position="695"/>
    </location>
</feature>
<accession>A0A927B1I3</accession>
<proteinExistence type="predicted"/>
<dbReference type="Pfam" id="PF12704">
    <property type="entry name" value="MacB_PCD"/>
    <property type="match status" value="2"/>
</dbReference>
<feature type="transmembrane region" description="Helical" evidence="6">
    <location>
        <begin position="731"/>
        <end position="747"/>
    </location>
</feature>
<evidence type="ECO:0000256" key="4">
    <source>
        <dbReference type="ARBA" id="ARBA00022989"/>
    </source>
</evidence>
<comment type="caution">
    <text evidence="9">The sequence shown here is derived from an EMBL/GenBank/DDBJ whole genome shotgun (WGS) entry which is preliminary data.</text>
</comment>
<reference evidence="9" key="1">
    <citation type="submission" date="2020-09" db="EMBL/GenBank/DDBJ databases">
        <authorList>
            <person name="Kim M.K."/>
        </authorList>
    </citation>
    <scope>NUCLEOTIDE SEQUENCE</scope>
    <source>
        <strain evidence="9">BT704</strain>
    </source>
</reference>
<dbReference type="AlphaFoldDB" id="A0A927B1I3"/>
<evidence type="ECO:0000256" key="2">
    <source>
        <dbReference type="ARBA" id="ARBA00022475"/>
    </source>
</evidence>